<evidence type="ECO:0000313" key="3">
    <source>
        <dbReference type="Proteomes" id="UP001333102"/>
    </source>
</evidence>
<keyword evidence="3" id="KW-1185">Reference proteome</keyword>
<dbReference type="Pfam" id="PF01996">
    <property type="entry name" value="F420_ligase"/>
    <property type="match status" value="1"/>
</dbReference>
<evidence type="ECO:0000313" key="2">
    <source>
        <dbReference type="EMBL" id="WRP15079.1"/>
    </source>
</evidence>
<proteinExistence type="predicted"/>
<feature type="domain" description="Coenzyme F420:L-glutamate ligase-like" evidence="1">
    <location>
        <begin position="8"/>
        <end position="156"/>
    </location>
</feature>
<gene>
    <name evidence="2" type="ORF">VLY81_02560</name>
</gene>
<sequence length="226" mass="24133">MPYRPLAIRTHVIAPGEDLVHVVRRYTADVADPGDVVALSESMVAIAQGRAVLPQSVRPRPLANVLRRFAHPDGSLATPAAMELALREAGTWRVLLAGAAAAAGRLFGIRGLFYRVAGHGLQFIDDIGGTLPPFDRYIVLGPRDADEVARRIKQGIGLDVLIVDVNDLGCVDVLAFTGTSDPAPLVEALRHNPQGNDDEQTPIVVLKRLPDVPDAALTTPRAGRSP</sequence>
<reference evidence="3" key="1">
    <citation type="submission" date="2023-12" db="EMBL/GenBank/DDBJ databases">
        <title>Novel isolates from deep terrestrial aquifers shed light on the physiology and ecology of the class Limnochordia.</title>
        <authorList>
            <person name="Karnachuk O.V."/>
            <person name="Lukina A.P."/>
            <person name="Avakyan M.R."/>
            <person name="Kadnikov V."/>
            <person name="Begmatov S."/>
            <person name="Beletsky A.V."/>
            <person name="Mardanov A.V."/>
            <person name="Ravin N.V."/>
        </authorList>
    </citation>
    <scope>NUCLEOTIDE SEQUENCE [LARGE SCALE GENOMIC DNA]</scope>
    <source>
        <strain evidence="3">LN</strain>
    </source>
</reference>
<evidence type="ECO:0000259" key="1">
    <source>
        <dbReference type="Pfam" id="PF01996"/>
    </source>
</evidence>
<accession>A0ABZ1BQS5</accession>
<dbReference type="EC" id="6.3.2.31" evidence="2"/>
<dbReference type="RefSeq" id="WP_324669468.1">
    <property type="nucleotide sequence ID" value="NZ_CP141614.1"/>
</dbReference>
<protein>
    <submittedName>
        <fullName evidence="2">Coenzyme F420-0:L-glutamate ligase</fullName>
        <ecNumber evidence="2">6.3.2.31</ecNumber>
    </submittedName>
</protein>
<dbReference type="GO" id="GO:0052618">
    <property type="term" value="F:coenzyme F420-0:L-glutamate ligase activity"/>
    <property type="evidence" value="ECO:0007669"/>
    <property type="project" value="UniProtKB-EC"/>
</dbReference>
<dbReference type="EMBL" id="CP141614">
    <property type="protein sequence ID" value="WRP15079.1"/>
    <property type="molecule type" value="Genomic_DNA"/>
</dbReference>
<dbReference type="SUPFAM" id="SSF144010">
    <property type="entry name" value="CofE-like"/>
    <property type="match status" value="1"/>
</dbReference>
<keyword evidence="2" id="KW-0436">Ligase</keyword>
<organism evidence="2 3">
    <name type="scientific">Geochorda subterranea</name>
    <dbReference type="NCBI Taxonomy" id="3109564"/>
    <lineage>
        <taxon>Bacteria</taxon>
        <taxon>Bacillati</taxon>
        <taxon>Bacillota</taxon>
        <taxon>Limnochordia</taxon>
        <taxon>Limnochordales</taxon>
        <taxon>Geochordaceae</taxon>
        <taxon>Geochorda</taxon>
    </lineage>
</organism>
<name>A0ABZ1BQS5_9FIRM</name>
<dbReference type="InterPro" id="IPR002847">
    <property type="entry name" value="F420-0_gamma-glut_ligase-dom"/>
</dbReference>
<dbReference type="Proteomes" id="UP001333102">
    <property type="component" value="Chromosome"/>
</dbReference>
<dbReference type="Gene3D" id="3.30.1330.100">
    <property type="entry name" value="CofE-like"/>
    <property type="match status" value="1"/>
</dbReference>